<dbReference type="InterPro" id="IPR035901">
    <property type="entry name" value="GIY-YIG_endonuc_sf"/>
</dbReference>
<comment type="caution">
    <text evidence="3">The sequence shown here is derived from an EMBL/GenBank/DDBJ whole genome shotgun (WGS) entry which is preliminary data.</text>
</comment>
<dbReference type="Proteomes" id="UP000176512">
    <property type="component" value="Unassembled WGS sequence"/>
</dbReference>
<dbReference type="EMBL" id="MHIP01000049">
    <property type="protein sequence ID" value="OGY53711.1"/>
    <property type="molecule type" value="Genomic_DNA"/>
</dbReference>
<dbReference type="Pfam" id="PF01541">
    <property type="entry name" value="GIY-YIG"/>
    <property type="match status" value="1"/>
</dbReference>
<dbReference type="CDD" id="cd10449">
    <property type="entry name" value="GIY-YIG_SLX1_like"/>
    <property type="match status" value="1"/>
</dbReference>
<dbReference type="InterPro" id="IPR050190">
    <property type="entry name" value="UPF0213_domain"/>
</dbReference>
<dbReference type="SUPFAM" id="SSF82771">
    <property type="entry name" value="GIY-YIG endonuclease"/>
    <property type="match status" value="1"/>
</dbReference>
<evidence type="ECO:0000259" key="2">
    <source>
        <dbReference type="PROSITE" id="PS50164"/>
    </source>
</evidence>
<sequence length="93" mass="10930">MFYYVYVLQSLKDNHFYTGSTANLEQRIADHNAGKTKSTQNRRPLKLIYFEGYLNKIDAAKREIFLKSGSGKRYIKKQLAHYLNLNLLINNKK</sequence>
<dbReference type="PROSITE" id="PS50164">
    <property type="entry name" value="GIY_YIG"/>
    <property type="match status" value="1"/>
</dbReference>
<dbReference type="PANTHER" id="PTHR34477:SF1">
    <property type="entry name" value="UPF0213 PROTEIN YHBQ"/>
    <property type="match status" value="1"/>
</dbReference>
<reference evidence="3 4" key="1">
    <citation type="journal article" date="2016" name="Nat. Commun.">
        <title>Thousands of microbial genomes shed light on interconnected biogeochemical processes in an aquifer system.</title>
        <authorList>
            <person name="Anantharaman K."/>
            <person name="Brown C.T."/>
            <person name="Hug L.A."/>
            <person name="Sharon I."/>
            <person name="Castelle C.J."/>
            <person name="Probst A.J."/>
            <person name="Thomas B.C."/>
            <person name="Singh A."/>
            <person name="Wilkins M.J."/>
            <person name="Karaoz U."/>
            <person name="Brodie E.L."/>
            <person name="Williams K.H."/>
            <person name="Hubbard S.S."/>
            <person name="Banfield J.F."/>
        </authorList>
    </citation>
    <scope>NUCLEOTIDE SEQUENCE [LARGE SCALE GENOMIC DNA]</scope>
</reference>
<proteinExistence type="inferred from homology"/>
<name>A0A1G1YN41_9BACT</name>
<dbReference type="AlphaFoldDB" id="A0A1G1YN41"/>
<organism evidence="3 4">
    <name type="scientific">Candidatus Buchananbacteria bacterium RIFCSPLOWO2_01_FULL_46_12</name>
    <dbReference type="NCBI Taxonomy" id="1797546"/>
    <lineage>
        <taxon>Bacteria</taxon>
        <taxon>Candidatus Buchananiibacteriota</taxon>
    </lineage>
</organism>
<accession>A0A1G1YN41</accession>
<comment type="similarity">
    <text evidence="1">Belongs to the UPF0213 family.</text>
</comment>
<feature type="domain" description="GIY-YIG" evidence="2">
    <location>
        <begin position="1"/>
        <end position="76"/>
    </location>
</feature>
<gene>
    <name evidence="3" type="ORF">A3A24_00880</name>
</gene>
<dbReference type="Gene3D" id="3.40.1440.10">
    <property type="entry name" value="GIY-YIG endonuclease"/>
    <property type="match status" value="1"/>
</dbReference>
<evidence type="ECO:0000256" key="1">
    <source>
        <dbReference type="ARBA" id="ARBA00007435"/>
    </source>
</evidence>
<evidence type="ECO:0000313" key="3">
    <source>
        <dbReference type="EMBL" id="OGY53711.1"/>
    </source>
</evidence>
<evidence type="ECO:0000313" key="4">
    <source>
        <dbReference type="Proteomes" id="UP000176512"/>
    </source>
</evidence>
<dbReference type="PANTHER" id="PTHR34477">
    <property type="entry name" value="UPF0213 PROTEIN YHBQ"/>
    <property type="match status" value="1"/>
</dbReference>
<dbReference type="InterPro" id="IPR000305">
    <property type="entry name" value="GIY-YIG_endonuc"/>
</dbReference>
<protein>
    <submittedName>
        <fullName evidence="3">Excinuclease ABC subunit C</fullName>
    </submittedName>
</protein>